<evidence type="ECO:0000313" key="4">
    <source>
        <dbReference type="Proteomes" id="UP001212997"/>
    </source>
</evidence>
<protein>
    <submittedName>
        <fullName evidence="3">Uncharacterized protein</fullName>
    </submittedName>
</protein>
<evidence type="ECO:0000256" key="1">
    <source>
        <dbReference type="SAM" id="Coils"/>
    </source>
</evidence>
<reference evidence="3" key="1">
    <citation type="submission" date="2022-07" db="EMBL/GenBank/DDBJ databases">
        <title>Genome Sequence of Physisporinus lineatus.</title>
        <authorList>
            <person name="Buettner E."/>
        </authorList>
    </citation>
    <scope>NUCLEOTIDE SEQUENCE</scope>
    <source>
        <strain evidence="3">VT162</strain>
    </source>
</reference>
<keyword evidence="4" id="KW-1185">Reference proteome</keyword>
<comment type="caution">
    <text evidence="3">The sequence shown here is derived from an EMBL/GenBank/DDBJ whole genome shotgun (WGS) entry which is preliminary data.</text>
</comment>
<keyword evidence="1" id="KW-0175">Coiled coil</keyword>
<dbReference type="AlphaFoldDB" id="A0AAD5YDR3"/>
<evidence type="ECO:0000313" key="3">
    <source>
        <dbReference type="EMBL" id="KAJ3479967.1"/>
    </source>
</evidence>
<sequence>MADLLTILGAISAAVTLTETSIEQGNTLDRVLTEYIDDVQHAKKGAKRLRAEIQKINEKLKTGRSDLDKAREYAESLTGSKHPSQVNWSTDYLAELNQAENVISSCNNAFDGLTKFLGLSSEREGAADGDSSTTRKKPRYKRLKWPSEKKKAEEQITKFGQLVEELDDLIQSSRRRVDECSPDWGVPEPFPGGQVGGFQARRGDW</sequence>
<proteinExistence type="predicted"/>
<feature type="region of interest" description="Disordered" evidence="2">
    <location>
        <begin position="122"/>
        <end position="146"/>
    </location>
</feature>
<accession>A0AAD5YDR3</accession>
<feature type="coiled-coil region" evidence="1">
    <location>
        <begin position="39"/>
        <end position="66"/>
    </location>
</feature>
<dbReference type="EMBL" id="JANAWD010000404">
    <property type="protein sequence ID" value="KAJ3479967.1"/>
    <property type="molecule type" value="Genomic_DNA"/>
</dbReference>
<dbReference type="Proteomes" id="UP001212997">
    <property type="component" value="Unassembled WGS sequence"/>
</dbReference>
<name>A0AAD5YDR3_9APHY</name>
<feature type="region of interest" description="Disordered" evidence="2">
    <location>
        <begin position="180"/>
        <end position="205"/>
    </location>
</feature>
<organism evidence="3 4">
    <name type="scientific">Meripilus lineatus</name>
    <dbReference type="NCBI Taxonomy" id="2056292"/>
    <lineage>
        <taxon>Eukaryota</taxon>
        <taxon>Fungi</taxon>
        <taxon>Dikarya</taxon>
        <taxon>Basidiomycota</taxon>
        <taxon>Agaricomycotina</taxon>
        <taxon>Agaricomycetes</taxon>
        <taxon>Polyporales</taxon>
        <taxon>Meripilaceae</taxon>
        <taxon>Meripilus</taxon>
    </lineage>
</organism>
<evidence type="ECO:0000256" key="2">
    <source>
        <dbReference type="SAM" id="MobiDB-lite"/>
    </source>
</evidence>
<feature type="compositionally biased region" description="Basic residues" evidence="2">
    <location>
        <begin position="134"/>
        <end position="144"/>
    </location>
</feature>
<gene>
    <name evidence="3" type="ORF">NLI96_g8686</name>
</gene>